<sequence>MGCGKSKHAVVTATTIVKSTKSDDGKETRTTKTVTEKGDTISVQQVETTSSVVEDTKTETTTTKRDPIGTVSVGASVAPTLTDKEVAKEDEKINDAAPIDDVDDVKGVKEDEEVKDSNPTNINDVVPTLDEGVVEDVKEDGKKKESTTDHDQKEAKVENVAPTLMENVMESTLVVKDNKKLKEFKEDTTYETPMKTTEEFPNTEFATPKVQEQKDVAPTKESIKVETKKEEDVKVSGADIAKTETIPATEPQKAPTAVETNAAETKEKET</sequence>
<keyword evidence="2" id="KW-1185">Reference proteome</keyword>
<evidence type="ECO:0000313" key="2">
    <source>
        <dbReference type="Proteomes" id="UP001055811"/>
    </source>
</evidence>
<evidence type="ECO:0000313" key="1">
    <source>
        <dbReference type="EMBL" id="KAI3792859.1"/>
    </source>
</evidence>
<reference evidence="1 2" key="2">
    <citation type="journal article" date="2022" name="Mol. Ecol. Resour.">
        <title>The genomes of chicory, endive, great burdock and yacon provide insights into Asteraceae paleo-polyploidization history and plant inulin production.</title>
        <authorList>
            <person name="Fan W."/>
            <person name="Wang S."/>
            <person name="Wang H."/>
            <person name="Wang A."/>
            <person name="Jiang F."/>
            <person name="Liu H."/>
            <person name="Zhao H."/>
            <person name="Xu D."/>
            <person name="Zhang Y."/>
        </authorList>
    </citation>
    <scope>NUCLEOTIDE SEQUENCE [LARGE SCALE GENOMIC DNA]</scope>
    <source>
        <strain evidence="2">cv. Punajuju</strain>
        <tissue evidence="1">Leaves</tissue>
    </source>
</reference>
<gene>
    <name evidence="1" type="ORF">L2E82_06750</name>
</gene>
<comment type="caution">
    <text evidence="1">The sequence shown here is derived from an EMBL/GenBank/DDBJ whole genome shotgun (WGS) entry which is preliminary data.</text>
</comment>
<protein>
    <submittedName>
        <fullName evidence="1">Uncharacterized protein</fullName>
    </submittedName>
</protein>
<dbReference type="Proteomes" id="UP001055811">
    <property type="component" value="Linkage Group LG01"/>
</dbReference>
<proteinExistence type="predicted"/>
<reference evidence="2" key="1">
    <citation type="journal article" date="2022" name="Mol. Ecol. Resour.">
        <title>The genomes of chicory, endive, great burdock and yacon provide insights into Asteraceae palaeo-polyploidization history and plant inulin production.</title>
        <authorList>
            <person name="Fan W."/>
            <person name="Wang S."/>
            <person name="Wang H."/>
            <person name="Wang A."/>
            <person name="Jiang F."/>
            <person name="Liu H."/>
            <person name="Zhao H."/>
            <person name="Xu D."/>
            <person name="Zhang Y."/>
        </authorList>
    </citation>
    <scope>NUCLEOTIDE SEQUENCE [LARGE SCALE GENOMIC DNA]</scope>
    <source>
        <strain evidence="2">cv. Punajuju</strain>
    </source>
</reference>
<dbReference type="EMBL" id="CM042009">
    <property type="protein sequence ID" value="KAI3792859.1"/>
    <property type="molecule type" value="Genomic_DNA"/>
</dbReference>
<name>A0ACB9HAY0_CICIN</name>
<organism evidence="1 2">
    <name type="scientific">Cichorium intybus</name>
    <name type="common">Chicory</name>
    <dbReference type="NCBI Taxonomy" id="13427"/>
    <lineage>
        <taxon>Eukaryota</taxon>
        <taxon>Viridiplantae</taxon>
        <taxon>Streptophyta</taxon>
        <taxon>Embryophyta</taxon>
        <taxon>Tracheophyta</taxon>
        <taxon>Spermatophyta</taxon>
        <taxon>Magnoliopsida</taxon>
        <taxon>eudicotyledons</taxon>
        <taxon>Gunneridae</taxon>
        <taxon>Pentapetalae</taxon>
        <taxon>asterids</taxon>
        <taxon>campanulids</taxon>
        <taxon>Asterales</taxon>
        <taxon>Asteraceae</taxon>
        <taxon>Cichorioideae</taxon>
        <taxon>Cichorieae</taxon>
        <taxon>Cichoriinae</taxon>
        <taxon>Cichorium</taxon>
    </lineage>
</organism>
<accession>A0ACB9HAY0</accession>